<dbReference type="Pfam" id="PF00112">
    <property type="entry name" value="Peptidase_C1"/>
    <property type="match status" value="1"/>
</dbReference>
<dbReference type="PANTHER" id="PTHR12411">
    <property type="entry name" value="CYSTEINE PROTEASE FAMILY C1-RELATED"/>
    <property type="match status" value="1"/>
</dbReference>
<reference evidence="5 6" key="1">
    <citation type="journal article" date="2016" name="Nat. Commun.">
        <title>Extremotolerant tardigrade genome and improved radiotolerance of human cultured cells by tardigrade-unique protein.</title>
        <authorList>
            <person name="Hashimoto T."/>
            <person name="Horikawa D.D."/>
            <person name="Saito Y."/>
            <person name="Kuwahara H."/>
            <person name="Kozuka-Hata H."/>
            <person name="Shin-I T."/>
            <person name="Minakuchi Y."/>
            <person name="Ohishi K."/>
            <person name="Motoyama A."/>
            <person name="Aizu T."/>
            <person name="Enomoto A."/>
            <person name="Kondo K."/>
            <person name="Tanaka S."/>
            <person name="Hara Y."/>
            <person name="Koshikawa S."/>
            <person name="Sagara H."/>
            <person name="Miura T."/>
            <person name="Yokobori S."/>
            <person name="Miyagawa K."/>
            <person name="Suzuki Y."/>
            <person name="Kubo T."/>
            <person name="Oyama M."/>
            <person name="Kohara Y."/>
            <person name="Fujiyama A."/>
            <person name="Arakawa K."/>
            <person name="Katayama T."/>
            <person name="Toyoda A."/>
            <person name="Kunieda T."/>
        </authorList>
    </citation>
    <scope>NUCLEOTIDE SEQUENCE [LARGE SCALE GENOMIC DNA]</scope>
    <source>
        <strain evidence="5 6">YOKOZUNA-1</strain>
    </source>
</reference>
<dbReference type="GO" id="GO:0006508">
    <property type="term" value="P:proteolysis"/>
    <property type="evidence" value="ECO:0007669"/>
    <property type="project" value="InterPro"/>
</dbReference>
<dbReference type="AlphaFoldDB" id="A0A1D1VLS8"/>
<dbReference type="GO" id="GO:0008234">
    <property type="term" value="F:cysteine-type peptidase activity"/>
    <property type="evidence" value="ECO:0007669"/>
    <property type="project" value="InterPro"/>
</dbReference>
<organism evidence="5 6">
    <name type="scientific">Ramazzottius varieornatus</name>
    <name type="common">Water bear</name>
    <name type="synonym">Tardigrade</name>
    <dbReference type="NCBI Taxonomy" id="947166"/>
    <lineage>
        <taxon>Eukaryota</taxon>
        <taxon>Metazoa</taxon>
        <taxon>Ecdysozoa</taxon>
        <taxon>Tardigrada</taxon>
        <taxon>Eutardigrada</taxon>
        <taxon>Parachela</taxon>
        <taxon>Hypsibioidea</taxon>
        <taxon>Ramazzottiidae</taxon>
        <taxon>Ramazzottius</taxon>
    </lineage>
</organism>
<evidence type="ECO:0000256" key="3">
    <source>
        <dbReference type="SAM" id="SignalP"/>
    </source>
</evidence>
<feature type="signal peptide" evidence="3">
    <location>
        <begin position="1"/>
        <end position="24"/>
    </location>
</feature>
<dbReference type="InterPro" id="IPR001212">
    <property type="entry name" value="Somatomedin_B_dom"/>
</dbReference>
<keyword evidence="6" id="KW-1185">Reference proteome</keyword>
<keyword evidence="3" id="KW-0732">Signal</keyword>
<protein>
    <recommendedName>
        <fullName evidence="4">SMB domain-containing protein</fullName>
    </recommendedName>
</protein>
<dbReference type="SMART" id="SM00645">
    <property type="entry name" value="Pept_C1"/>
    <property type="match status" value="1"/>
</dbReference>
<feature type="chain" id="PRO_5018754519" description="SMB domain-containing protein" evidence="3">
    <location>
        <begin position="25"/>
        <end position="528"/>
    </location>
</feature>
<comment type="similarity">
    <text evidence="1">Belongs to the peptidase C1 family.</text>
</comment>
<accession>A0A1D1VLS8</accession>
<dbReference type="Gene3D" id="3.90.70.10">
    <property type="entry name" value="Cysteine proteinases"/>
    <property type="match status" value="1"/>
</dbReference>
<keyword evidence="2" id="KW-1015">Disulfide bond</keyword>
<name>A0A1D1VLS8_RAMVA</name>
<dbReference type="InterPro" id="IPR013128">
    <property type="entry name" value="Peptidase_C1A"/>
</dbReference>
<dbReference type="CDD" id="cd02620">
    <property type="entry name" value="Peptidase_C1A_CathepsinB"/>
    <property type="match status" value="1"/>
</dbReference>
<proteinExistence type="inferred from homology"/>
<evidence type="ECO:0000259" key="4">
    <source>
        <dbReference type="PROSITE" id="PS50958"/>
    </source>
</evidence>
<feature type="domain" description="SMB" evidence="4">
    <location>
        <begin position="39"/>
        <end position="89"/>
    </location>
</feature>
<dbReference type="InterPro" id="IPR000668">
    <property type="entry name" value="Peptidase_C1A_C"/>
</dbReference>
<evidence type="ECO:0000313" key="6">
    <source>
        <dbReference type="Proteomes" id="UP000186922"/>
    </source>
</evidence>
<dbReference type="STRING" id="947166.A0A1D1VLS8"/>
<gene>
    <name evidence="5" type="primary">RvY_10802-1</name>
    <name evidence="5" type="synonym">RvY_10802.1</name>
    <name evidence="5" type="ORF">RvY_10802</name>
</gene>
<dbReference type="InterPro" id="IPR038765">
    <property type="entry name" value="Papain-like_cys_pep_sf"/>
</dbReference>
<dbReference type="EMBL" id="BDGG01000005">
    <property type="protein sequence ID" value="GAU99863.1"/>
    <property type="molecule type" value="Genomic_DNA"/>
</dbReference>
<dbReference type="PROSITE" id="PS50958">
    <property type="entry name" value="SMB_2"/>
    <property type="match status" value="1"/>
</dbReference>
<dbReference type="Proteomes" id="UP000186922">
    <property type="component" value="Unassembled WGS sequence"/>
</dbReference>
<sequence length="528" mass="60825">MAVYLFPYLLLFFGLFLEFHTVRGLGFSGIPGLYCTLRTPGCCTLRNDTCSVPIMGTACYCDQFCDRRAEGEVPDCCPDFYEHCRGEIREYVPETTTTTFGPWTLPSTRVPLKEPEIVRGCWSEGTFHLVSTRLQRNCNECFCQKISPDEEVFEFLCDSKVCLIQDDLIQRVNANHQYYSWSASNYSFFYGLTLADGYLRRLGTFKPEVTVSRMHEIRIDKNAVLPDRFDARERWPGLIQPVRDQGDCAASWAFSTSELASDRIAIMTNGEKNERLSAQHLLSCNRNKQEGCKGGHLDRAWWFLRKKGIVSEECYPYKVEPAASGKCEVGSVDLIAVDSCPSGSSQKDLWEMTPPYRIANKTDEIKYEIYRNGPVQAAFRVYPSFFLYKSGVYQSDSDEQSDFSLGAVDDKRKYHSVRIIGWGKEFAEQREINYWLCTNSWGVDWGEQGTFRIAMDDKGVGVESFVIGVWGSRRGGAPVESTFLRSKRRYHRQRQRLIKRKHTPRQRPPKQVRARVRQDMRKIEKMFV</sequence>
<dbReference type="OrthoDB" id="3789175at2759"/>
<evidence type="ECO:0000313" key="5">
    <source>
        <dbReference type="EMBL" id="GAU99863.1"/>
    </source>
</evidence>
<evidence type="ECO:0000256" key="1">
    <source>
        <dbReference type="ARBA" id="ARBA00008455"/>
    </source>
</evidence>
<dbReference type="SUPFAM" id="SSF54001">
    <property type="entry name" value="Cysteine proteinases"/>
    <property type="match status" value="1"/>
</dbReference>
<evidence type="ECO:0000256" key="2">
    <source>
        <dbReference type="ARBA" id="ARBA00023157"/>
    </source>
</evidence>
<comment type="caution">
    <text evidence="5">The sequence shown here is derived from an EMBL/GenBank/DDBJ whole genome shotgun (WGS) entry which is preliminary data.</text>
</comment>